<evidence type="ECO:0000256" key="1">
    <source>
        <dbReference type="SAM" id="Phobius"/>
    </source>
</evidence>
<keyword evidence="2" id="KW-0496">Mitochondrion</keyword>
<name>A0A346RHF6_9COLE</name>
<organism evidence="2">
    <name type="scientific">Elateroidea sp. 8 KM-2017</name>
    <dbReference type="NCBI Taxonomy" id="2219431"/>
    <lineage>
        <taxon>Eukaryota</taxon>
        <taxon>Metazoa</taxon>
        <taxon>Ecdysozoa</taxon>
        <taxon>Arthropoda</taxon>
        <taxon>Hexapoda</taxon>
        <taxon>Insecta</taxon>
        <taxon>Pterygota</taxon>
        <taxon>Neoptera</taxon>
        <taxon>Endopterygota</taxon>
        <taxon>Coleoptera</taxon>
        <taxon>Polyphaga</taxon>
        <taxon>Elateriformia</taxon>
        <taxon>Elateroidea</taxon>
    </lineage>
</organism>
<evidence type="ECO:0000313" key="2">
    <source>
        <dbReference type="EMBL" id="AXS65503.1"/>
    </source>
</evidence>
<keyword evidence="1" id="KW-0472">Membrane</keyword>
<protein>
    <submittedName>
        <fullName evidence="2">ATP synthase F0 subunit 8</fullName>
    </submittedName>
</protein>
<gene>
    <name evidence="2" type="primary">atp8</name>
</gene>
<sequence>MPQMSPMLWLMISLYMFTTTMLMNCLIFTVSNYKKNSIKFNFTMNNWSW</sequence>
<geneLocation type="mitochondrion" evidence="2"/>
<dbReference type="AlphaFoldDB" id="A0A346RHF6"/>
<reference evidence="2" key="1">
    <citation type="journal article" date="2018" name="J. ISSAAS">
        <title>The contribution of mitochondrial metagenomics to large-scale data mining and phylogenetic analysis of Coleoptera.</title>
        <authorList>
            <person name="Miller K."/>
            <person name="Linard B."/>
            <person name="Motyka M."/>
            <person name="Bocek M."/>
            <person name="Vogler A.P."/>
        </authorList>
    </citation>
    <scope>NUCLEOTIDE SEQUENCE</scope>
</reference>
<proteinExistence type="predicted"/>
<feature type="transmembrane region" description="Helical" evidence="1">
    <location>
        <begin position="6"/>
        <end position="30"/>
    </location>
</feature>
<keyword evidence="1" id="KW-0812">Transmembrane</keyword>
<dbReference type="EMBL" id="MG193411">
    <property type="protein sequence ID" value="AXS65503.1"/>
    <property type="molecule type" value="Genomic_DNA"/>
</dbReference>
<keyword evidence="1" id="KW-1133">Transmembrane helix</keyword>
<accession>A0A346RHF6</accession>